<dbReference type="KEGG" id="elio:KO353_03615"/>
<dbReference type="AlphaFoldDB" id="A0A975U4Q9"/>
<dbReference type="PROSITE" id="PS00211">
    <property type="entry name" value="ABC_TRANSPORTER_1"/>
    <property type="match status" value="1"/>
</dbReference>
<keyword evidence="4" id="KW-0472">Membrane</keyword>
<dbReference type="GO" id="GO:0016887">
    <property type="term" value="F:ATP hydrolysis activity"/>
    <property type="evidence" value="ECO:0007669"/>
    <property type="project" value="InterPro"/>
</dbReference>
<evidence type="ECO:0000313" key="6">
    <source>
        <dbReference type="EMBL" id="QXM25338.1"/>
    </source>
</evidence>
<dbReference type="InterPro" id="IPR013611">
    <property type="entry name" value="Transp-assoc_OB_typ2"/>
</dbReference>
<evidence type="ECO:0000256" key="4">
    <source>
        <dbReference type="RuleBase" id="RU364083"/>
    </source>
</evidence>
<accession>A0A975U4Q9</accession>
<name>A0A975U4Q9_9PROT</name>
<feature type="domain" description="ABC transporter" evidence="5">
    <location>
        <begin position="8"/>
        <end position="238"/>
    </location>
</feature>
<dbReference type="InterPro" id="IPR017871">
    <property type="entry name" value="ABC_transporter-like_CS"/>
</dbReference>
<dbReference type="Proteomes" id="UP000694001">
    <property type="component" value="Chromosome"/>
</dbReference>
<keyword evidence="1 4" id="KW-0813">Transport</keyword>
<sequence>MAALSQALTIERVSKHYGPVRAVDDVSLTIRRGRFVTLLGPSGSGKTTLLMAIAGFVAPTSGRILLDERPITPLPPEKRNFGMVFQGYALFPHMTVAENVAFPLRVRKVPRAEIARRVADALALVQLGHLADRLPKQLSGGQQQRVALARALVFEPSLLLLDEPLSALDKKLRAELQVELKELHRRVGLTFIYVTHDQEEALSMSDSIAILRDGRLVQEGAPAALYERPATRFVADFLGKSNFLEGRVERIEAGGFAYRVGSARFVQNGPSGELSVGSEALVALRPEKVMVLGEAPADPALNILPGTIAAWSYFGSAFALSVDTPVGRMQATVPAWRCPIEPAEGRPVQLAWSAEASVRVVAD</sequence>
<keyword evidence="4" id="KW-1003">Cell membrane</keyword>
<reference evidence="6" key="1">
    <citation type="submission" date="2021-06" db="EMBL/GenBank/DDBJ databases">
        <title>Elioraea tepida, sp. nov., a moderately thermophilic aerobic anoxygenic phototrophic bacterium isolated from an alkaline siliceous hot spring mat community in Yellowstone National Park, WY, USA.</title>
        <authorList>
            <person name="Saini M.K."/>
            <person name="Yoshida S."/>
            <person name="Sebastian A."/>
            <person name="Hirose S."/>
            <person name="Hara E."/>
            <person name="Tamaki H."/>
            <person name="Soulier N.T."/>
            <person name="Albert I."/>
            <person name="Hanada S."/>
            <person name="Bryant D.A."/>
            <person name="Tank M."/>
        </authorList>
    </citation>
    <scope>NUCLEOTIDE SEQUENCE</scope>
    <source>
        <strain evidence="6">MS-P2</strain>
    </source>
</reference>
<keyword evidence="4" id="KW-1278">Translocase</keyword>
<comment type="catalytic activity">
    <reaction evidence="4">
        <text>ATP + H2O + polyamine-[polyamine-binding protein]Side 1 = ADP + phosphate + polyamineSide 2 + [polyamine-binding protein]Side 1.</text>
        <dbReference type="EC" id="7.6.2.11"/>
    </reaction>
</comment>
<keyword evidence="3 4" id="KW-0067">ATP-binding</keyword>
<dbReference type="InterPro" id="IPR003439">
    <property type="entry name" value="ABC_transporter-like_ATP-bd"/>
</dbReference>
<comment type="function">
    <text evidence="4">Part of the ABC transporter complex PotABCD involved in spermidine/putrescine import. Responsible for energy coupling to the transport system.</text>
</comment>
<evidence type="ECO:0000256" key="3">
    <source>
        <dbReference type="ARBA" id="ARBA00022840"/>
    </source>
</evidence>
<evidence type="ECO:0000259" key="5">
    <source>
        <dbReference type="PROSITE" id="PS50893"/>
    </source>
</evidence>
<dbReference type="EMBL" id="CP076448">
    <property type="protein sequence ID" value="QXM25338.1"/>
    <property type="molecule type" value="Genomic_DNA"/>
</dbReference>
<dbReference type="InterPro" id="IPR005893">
    <property type="entry name" value="PotA-like"/>
</dbReference>
<dbReference type="EC" id="7.6.2.11" evidence="4"/>
<dbReference type="NCBIfam" id="TIGR01187">
    <property type="entry name" value="potA"/>
    <property type="match status" value="1"/>
</dbReference>
<proteinExistence type="inferred from homology"/>
<evidence type="ECO:0000256" key="1">
    <source>
        <dbReference type="ARBA" id="ARBA00022448"/>
    </source>
</evidence>
<dbReference type="RefSeq" id="WP_218286394.1">
    <property type="nucleotide sequence ID" value="NZ_CP076448.1"/>
</dbReference>
<comment type="similarity">
    <text evidence="4">Belongs to the ABC transporter superfamily. Spermidine/putrescine importer (TC 3.A.1.11.1) family.</text>
</comment>
<dbReference type="GO" id="GO:0043190">
    <property type="term" value="C:ATP-binding cassette (ABC) transporter complex"/>
    <property type="evidence" value="ECO:0007669"/>
    <property type="project" value="InterPro"/>
</dbReference>
<keyword evidence="7" id="KW-1185">Reference proteome</keyword>
<dbReference type="Pfam" id="PF08402">
    <property type="entry name" value="TOBE_2"/>
    <property type="match status" value="1"/>
</dbReference>
<evidence type="ECO:0000313" key="7">
    <source>
        <dbReference type="Proteomes" id="UP000694001"/>
    </source>
</evidence>
<evidence type="ECO:0000256" key="2">
    <source>
        <dbReference type="ARBA" id="ARBA00022741"/>
    </source>
</evidence>
<dbReference type="GO" id="GO:0015847">
    <property type="term" value="P:putrescine transport"/>
    <property type="evidence" value="ECO:0007669"/>
    <property type="project" value="UniProtKB-ARBA"/>
</dbReference>
<dbReference type="Pfam" id="PF00005">
    <property type="entry name" value="ABC_tran"/>
    <property type="match status" value="1"/>
</dbReference>
<protein>
    <recommendedName>
        <fullName evidence="4">Spermidine/putrescine import ATP-binding protein PotA</fullName>
        <ecNumber evidence="4">7.6.2.11</ecNumber>
    </recommendedName>
</protein>
<dbReference type="InterPro" id="IPR003593">
    <property type="entry name" value="AAA+_ATPase"/>
</dbReference>
<dbReference type="SMART" id="SM00382">
    <property type="entry name" value="AAA"/>
    <property type="match status" value="1"/>
</dbReference>
<comment type="subunit">
    <text evidence="4">The complex is composed of two ATP-binding proteins (PotA), two transmembrane proteins (PotB and PotC) and a solute-binding protein (PotD).</text>
</comment>
<dbReference type="PANTHER" id="PTHR42781:SF4">
    <property type="entry name" value="SPERMIDINE_PUTRESCINE IMPORT ATP-BINDING PROTEIN POTA"/>
    <property type="match status" value="1"/>
</dbReference>
<dbReference type="GO" id="GO:0015417">
    <property type="term" value="F:ABC-type polyamine transporter activity"/>
    <property type="evidence" value="ECO:0007669"/>
    <property type="project" value="UniProtKB-EC"/>
</dbReference>
<dbReference type="PANTHER" id="PTHR42781">
    <property type="entry name" value="SPERMIDINE/PUTRESCINE IMPORT ATP-BINDING PROTEIN POTA"/>
    <property type="match status" value="1"/>
</dbReference>
<dbReference type="FunFam" id="3.40.50.300:FF:000133">
    <property type="entry name" value="Spermidine/putrescine import ATP-binding protein PotA"/>
    <property type="match status" value="1"/>
</dbReference>
<organism evidence="6 7">
    <name type="scientific">Elioraea tepida</name>
    <dbReference type="NCBI Taxonomy" id="2843330"/>
    <lineage>
        <taxon>Bacteria</taxon>
        <taxon>Pseudomonadati</taxon>
        <taxon>Pseudomonadota</taxon>
        <taxon>Alphaproteobacteria</taxon>
        <taxon>Acetobacterales</taxon>
        <taxon>Elioraeaceae</taxon>
        <taxon>Elioraea</taxon>
    </lineage>
</organism>
<dbReference type="InterPro" id="IPR050093">
    <property type="entry name" value="ABC_SmlMolc_Importer"/>
</dbReference>
<dbReference type="GO" id="GO:0005524">
    <property type="term" value="F:ATP binding"/>
    <property type="evidence" value="ECO:0007669"/>
    <property type="project" value="UniProtKB-KW"/>
</dbReference>
<keyword evidence="2 4" id="KW-0547">Nucleotide-binding</keyword>
<gene>
    <name evidence="4" type="primary">potA</name>
    <name evidence="6" type="ORF">KO353_03615</name>
</gene>
<dbReference type="PROSITE" id="PS50893">
    <property type="entry name" value="ABC_TRANSPORTER_2"/>
    <property type="match status" value="1"/>
</dbReference>